<keyword evidence="11" id="KW-0269">Exonuclease</keyword>
<evidence type="ECO:0000256" key="7">
    <source>
        <dbReference type="ARBA" id="ARBA00022763"/>
    </source>
</evidence>
<keyword evidence="16 17" id="KW-0539">Nucleus</keyword>
<dbReference type="FunFam" id="3.40.1350.10:FF:000004">
    <property type="entry name" value="Fanconi-associated nuclease"/>
    <property type="match status" value="1"/>
</dbReference>
<dbReference type="GO" id="GO:0004528">
    <property type="term" value="F:phosphodiesterase I activity"/>
    <property type="evidence" value="ECO:0007669"/>
    <property type="project" value="UniProtKB-EC"/>
</dbReference>
<keyword evidence="7 17" id="KW-0227">DNA damage</keyword>
<dbReference type="InterPro" id="IPR014883">
    <property type="entry name" value="VRR_NUC"/>
</dbReference>
<dbReference type="InterPro" id="IPR049132">
    <property type="entry name" value="FAN1-like_euk"/>
</dbReference>
<name>A0AA88YJB4_PINIB</name>
<evidence type="ECO:0000256" key="14">
    <source>
        <dbReference type="ARBA" id="ARBA00023204"/>
    </source>
</evidence>
<keyword evidence="10" id="KW-0862">Zinc</keyword>
<dbReference type="PANTHER" id="PTHR15749">
    <property type="entry name" value="FANCONI-ASSOCIATED NUCLEASE 1"/>
    <property type="match status" value="1"/>
</dbReference>
<evidence type="ECO:0000256" key="16">
    <source>
        <dbReference type="ARBA" id="ARBA00023242"/>
    </source>
</evidence>
<comment type="catalytic activity">
    <reaction evidence="1 17">
        <text>Hydrolytically removes 5'-nucleotides successively from the 3'-hydroxy termini of 3'-hydroxy-terminated oligonucleotides.</text>
        <dbReference type="EC" id="3.1.4.1"/>
    </reaction>
</comment>
<keyword evidence="20" id="KW-1185">Reference proteome</keyword>
<dbReference type="InterPro" id="IPR011856">
    <property type="entry name" value="tRNA_endonuc-like_dom_sf"/>
</dbReference>
<evidence type="ECO:0000313" key="19">
    <source>
        <dbReference type="EMBL" id="KAK3097939.1"/>
    </source>
</evidence>
<dbReference type="EMBL" id="VSWD01000007">
    <property type="protein sequence ID" value="KAK3097939.1"/>
    <property type="molecule type" value="Genomic_DNA"/>
</dbReference>
<evidence type="ECO:0000256" key="6">
    <source>
        <dbReference type="ARBA" id="ARBA00022759"/>
    </source>
</evidence>
<dbReference type="GO" id="GO:0017108">
    <property type="term" value="F:5'-flap endonuclease activity"/>
    <property type="evidence" value="ECO:0007669"/>
    <property type="project" value="TreeGrafter"/>
</dbReference>
<evidence type="ECO:0000256" key="15">
    <source>
        <dbReference type="ARBA" id="ARBA00023211"/>
    </source>
</evidence>
<dbReference type="Pfam" id="PF08774">
    <property type="entry name" value="VRR_NUC"/>
    <property type="match status" value="1"/>
</dbReference>
<comment type="function">
    <text evidence="17">Nuclease required for the repair of DNA interstrand cross-links (ICL). Acts as a 5'-3' exonuclease that anchors at a cut end of DNA and cleaves DNA successively at every third nucleotide, allowing to excise an ICL from one strand through flanking incisions.</text>
</comment>
<keyword evidence="5 17" id="KW-0479">Metal-binding</keyword>
<evidence type="ECO:0000259" key="18">
    <source>
        <dbReference type="SMART" id="SM00990"/>
    </source>
</evidence>
<proteinExistence type="inferred from homology"/>
<organism evidence="19 20">
    <name type="scientific">Pinctada imbricata</name>
    <name type="common">Atlantic pearl-oyster</name>
    <name type="synonym">Pinctada martensii</name>
    <dbReference type="NCBI Taxonomy" id="66713"/>
    <lineage>
        <taxon>Eukaryota</taxon>
        <taxon>Metazoa</taxon>
        <taxon>Spiralia</taxon>
        <taxon>Lophotrochozoa</taxon>
        <taxon>Mollusca</taxon>
        <taxon>Bivalvia</taxon>
        <taxon>Autobranchia</taxon>
        <taxon>Pteriomorphia</taxon>
        <taxon>Pterioida</taxon>
        <taxon>Pterioidea</taxon>
        <taxon>Pteriidae</taxon>
        <taxon>Pinctada</taxon>
    </lineage>
</organism>
<feature type="non-terminal residue" evidence="19">
    <location>
        <position position="1"/>
    </location>
</feature>
<keyword evidence="14 17" id="KW-0234">DNA repair</keyword>
<keyword evidence="4 17" id="KW-0540">Nuclease</keyword>
<dbReference type="Pfam" id="PF21315">
    <property type="entry name" value="FAN1_HTH"/>
    <property type="match status" value="1"/>
</dbReference>
<dbReference type="AlphaFoldDB" id="A0AA88YJB4"/>
<comment type="caution">
    <text evidence="19">The sequence shown here is derived from an EMBL/GenBank/DDBJ whole genome shotgun (WGS) entry which is preliminary data.</text>
</comment>
<sequence>DDKSKEDDDEEEVIHTPYYLENFRTILKTVLEDKDNLKLYSQQDMVTITNFHELSDESQKLYVRLFGRKWAWLAASRIKYPEIAEDLSPIIKELTVTGFLLTDSELTELEPTLNLLPASDIKSLAKTYHLNVSLGKKELIPLLVKKSKQNTIGSMFKVAGHNAQNIMLKRAKKMLGGCLRLTDEPRKVFIRTLMLFSLTDTILDEDMANGQATQLLRMLYVVATCSILSSFRMLQVNIGAVVYPTYTVNKQTHIFPDREALLTFSEASMLDAELWSKLERNNWKAAYDVADKSLPMFLRPYTPAGVYMRILNQGVEVLQRRKEYSEAVCLLERLLGQETYCTDYRGHWWERLALNYDAHLKNLEKALKASENGLKDKHVRVGRRLALYLRAEKICTAPKSKFLTRMKRIPNLSVEEAPKVYIDGTVLSDNVPGQKYKFMIADPEGDSDDITFCGVEQLVLEHYKHNGYPEVQYQTHPLDMYSEAFYHRRKADIDRQIDIIRKSSFKELCDLVSKVWEKNFNVLCIGINWELFKDLDHLQGLIKCFGGQRLASLLQRYAQDPRHTRSGFPDLTLWNPKEGTLKISEVKGPGDRLSHKQILWLDYLIQSGVDAEVCHVKGKPAFYTIYQNL</sequence>
<evidence type="ECO:0000313" key="20">
    <source>
        <dbReference type="Proteomes" id="UP001186944"/>
    </source>
</evidence>
<keyword evidence="12 17" id="KW-0460">Magnesium</keyword>
<evidence type="ECO:0000256" key="17">
    <source>
        <dbReference type="RuleBase" id="RU365033"/>
    </source>
</evidence>
<dbReference type="GO" id="GO:0070336">
    <property type="term" value="F:flap-structured DNA binding"/>
    <property type="evidence" value="ECO:0007669"/>
    <property type="project" value="TreeGrafter"/>
</dbReference>
<dbReference type="InterPro" id="IPR033315">
    <property type="entry name" value="Fan1-like"/>
</dbReference>
<dbReference type="GO" id="GO:0005634">
    <property type="term" value="C:nucleus"/>
    <property type="evidence" value="ECO:0007669"/>
    <property type="project" value="UniProtKB-SubCell"/>
</dbReference>
<evidence type="ECO:0000256" key="13">
    <source>
        <dbReference type="ARBA" id="ARBA00023054"/>
    </source>
</evidence>
<protein>
    <recommendedName>
        <fullName evidence="17">Fanconi-associated nuclease</fullName>
        <ecNumber evidence="17">3.1.4.1</ecNumber>
    </recommendedName>
</protein>
<dbReference type="CDD" id="cd22326">
    <property type="entry name" value="FAN1-like"/>
    <property type="match status" value="1"/>
</dbReference>
<evidence type="ECO:0000256" key="11">
    <source>
        <dbReference type="ARBA" id="ARBA00022839"/>
    </source>
</evidence>
<dbReference type="GO" id="GO:0008270">
    <property type="term" value="F:zinc ion binding"/>
    <property type="evidence" value="ECO:0007669"/>
    <property type="project" value="UniProtKB-KW"/>
</dbReference>
<dbReference type="Proteomes" id="UP001186944">
    <property type="component" value="Unassembled WGS sequence"/>
</dbReference>
<feature type="domain" description="VRR-NUC" evidence="18">
    <location>
        <begin position="503"/>
        <end position="618"/>
    </location>
</feature>
<keyword evidence="9 17" id="KW-0378">Hydrolase</keyword>
<evidence type="ECO:0000256" key="3">
    <source>
        <dbReference type="ARBA" id="ARBA00005533"/>
    </source>
</evidence>
<evidence type="ECO:0000256" key="10">
    <source>
        <dbReference type="ARBA" id="ARBA00022833"/>
    </source>
</evidence>
<dbReference type="SMART" id="SM00990">
    <property type="entry name" value="VRR_NUC"/>
    <property type="match status" value="1"/>
</dbReference>
<evidence type="ECO:0000256" key="9">
    <source>
        <dbReference type="ARBA" id="ARBA00022801"/>
    </source>
</evidence>
<evidence type="ECO:0000256" key="8">
    <source>
        <dbReference type="ARBA" id="ARBA00022771"/>
    </source>
</evidence>
<evidence type="ECO:0000256" key="1">
    <source>
        <dbReference type="ARBA" id="ARBA00000983"/>
    </source>
</evidence>
<dbReference type="GO" id="GO:0036297">
    <property type="term" value="P:interstrand cross-link repair"/>
    <property type="evidence" value="ECO:0007669"/>
    <property type="project" value="InterPro"/>
</dbReference>
<dbReference type="Gene3D" id="3.40.1350.10">
    <property type="match status" value="1"/>
</dbReference>
<keyword evidence="8" id="KW-0863">Zinc-finger</keyword>
<keyword evidence="15 17" id="KW-0464">Manganese</keyword>
<gene>
    <name evidence="19" type="ORF">FSP39_014690</name>
</gene>
<dbReference type="EC" id="3.1.4.1" evidence="17"/>
<accession>A0AA88YJB4</accession>
<reference evidence="19" key="1">
    <citation type="submission" date="2019-08" db="EMBL/GenBank/DDBJ databases">
        <title>The improved chromosome-level genome for the pearl oyster Pinctada fucata martensii using PacBio sequencing and Hi-C.</title>
        <authorList>
            <person name="Zheng Z."/>
        </authorList>
    </citation>
    <scope>NUCLEOTIDE SEQUENCE</scope>
    <source>
        <strain evidence="19">ZZ-2019</strain>
        <tissue evidence="19">Adductor muscle</tissue>
    </source>
</reference>
<dbReference type="PANTHER" id="PTHR15749:SF4">
    <property type="entry name" value="FANCONI-ASSOCIATED NUCLEASE 1"/>
    <property type="match status" value="1"/>
</dbReference>
<keyword evidence="6" id="KW-0255">Endonuclease</keyword>
<keyword evidence="13" id="KW-0175">Coiled coil</keyword>
<evidence type="ECO:0000256" key="4">
    <source>
        <dbReference type="ARBA" id="ARBA00022722"/>
    </source>
</evidence>
<evidence type="ECO:0000256" key="2">
    <source>
        <dbReference type="ARBA" id="ARBA00004123"/>
    </source>
</evidence>
<dbReference type="InterPro" id="IPR049125">
    <property type="entry name" value="FAN1-like_WH"/>
</dbReference>
<dbReference type="InterPro" id="IPR049126">
    <property type="entry name" value="FAN1-like_TPR"/>
</dbReference>
<evidence type="ECO:0000256" key="12">
    <source>
        <dbReference type="ARBA" id="ARBA00022842"/>
    </source>
</evidence>
<dbReference type="GO" id="GO:0008409">
    <property type="term" value="F:5'-3' exonuclease activity"/>
    <property type="evidence" value="ECO:0007669"/>
    <property type="project" value="TreeGrafter"/>
</dbReference>
<dbReference type="Pfam" id="PF21170">
    <property type="entry name" value="FAN1_TPR"/>
    <property type="match status" value="1"/>
</dbReference>
<comment type="cofactor">
    <cofactor evidence="17">
        <name>Mg(2+)</name>
        <dbReference type="ChEBI" id="CHEBI:18420"/>
    </cofactor>
    <cofactor evidence="17">
        <name>Mn(2+)</name>
        <dbReference type="ChEBI" id="CHEBI:29035"/>
    </cofactor>
</comment>
<evidence type="ECO:0000256" key="5">
    <source>
        <dbReference type="ARBA" id="ARBA00022723"/>
    </source>
</evidence>
<comment type="similarity">
    <text evidence="3 17">Belongs to the FAN1 family.</text>
</comment>
<comment type="subcellular location">
    <subcellularLocation>
        <location evidence="2 17">Nucleus</location>
    </subcellularLocation>
</comment>